<gene>
    <name evidence="3" type="ORF">AURDEDRAFT_117982</name>
</gene>
<evidence type="ECO:0000313" key="3">
    <source>
        <dbReference type="EMBL" id="EJD32598.1"/>
    </source>
</evidence>
<accession>J0WJY9</accession>
<feature type="region of interest" description="Disordered" evidence="1">
    <location>
        <begin position="1"/>
        <end position="49"/>
    </location>
</feature>
<evidence type="ECO:0000256" key="1">
    <source>
        <dbReference type="SAM" id="MobiDB-lite"/>
    </source>
</evidence>
<keyword evidence="4" id="KW-1185">Reference proteome</keyword>
<name>J0WJY9_AURST</name>
<dbReference type="AlphaFoldDB" id="J0WJY9"/>
<feature type="compositionally biased region" description="Low complexity" evidence="1">
    <location>
        <begin position="139"/>
        <end position="152"/>
    </location>
</feature>
<feature type="non-terminal residue" evidence="3">
    <location>
        <position position="444"/>
    </location>
</feature>
<dbReference type="EMBL" id="JH688815">
    <property type="protein sequence ID" value="EJD32598.1"/>
    <property type="molecule type" value="Genomic_DNA"/>
</dbReference>
<protein>
    <recommendedName>
        <fullName evidence="2">DUF6532 domain-containing protein</fullName>
    </recommendedName>
</protein>
<sequence>MSTKIRRRSNEADVGGSKSAPNPSTPGGTDSQAPSSHASTPGFRVLDQGNVALGVKRKHSNAAPTAADDARAQKIRAMNQARAASQGFVPESSSGVQAVQRLLSTSSPPVSMPGTPTPSRAVQLAMLGRMTPMFAIPAAPTGATPAPATHGTIDPDNVPDDLFSPSTQPQPAATAQTTSSAAAASTSALAMPPSPKFKAGSTNNLQKSLTNGSSAFFSWMKVRYHIGIVFELGFPKDQSSTEQLVGDAYRWAFMRAPVTRKLVPQLYSLLFGTLSSFRGGLKGPVLKAMRAHLGFEGLGEDAAKTLAKDLKIRTKYLISRRGIVVAVNSPPVFEDLAFAHPVVIHSIINILKAPSLSHHGSIFSTAPSLLDDGIPYTLYGFVGTLIKHQLDAFASASKASLTSDDYAPLYKTLCQYAMQAFETPNEVKRIGMDVLRAEHLDMLR</sequence>
<dbReference type="KEGG" id="adl:AURDEDRAFT_117982"/>
<evidence type="ECO:0000313" key="4">
    <source>
        <dbReference type="Proteomes" id="UP000006514"/>
    </source>
</evidence>
<dbReference type="Proteomes" id="UP000006514">
    <property type="component" value="Unassembled WGS sequence"/>
</dbReference>
<feature type="compositionally biased region" description="Low complexity" evidence="1">
    <location>
        <begin position="164"/>
        <end position="191"/>
    </location>
</feature>
<feature type="region of interest" description="Disordered" evidence="1">
    <location>
        <begin position="139"/>
        <end position="202"/>
    </location>
</feature>
<dbReference type="Pfam" id="PF20149">
    <property type="entry name" value="DUF6532"/>
    <property type="match status" value="1"/>
</dbReference>
<feature type="compositionally biased region" description="Polar residues" evidence="1">
    <location>
        <begin position="19"/>
        <end position="39"/>
    </location>
</feature>
<feature type="domain" description="DUF6532" evidence="2">
    <location>
        <begin position="222"/>
        <end position="414"/>
    </location>
</feature>
<proteinExistence type="predicted"/>
<dbReference type="InterPro" id="IPR045341">
    <property type="entry name" value="DUF6532"/>
</dbReference>
<reference evidence="4" key="1">
    <citation type="journal article" date="2012" name="Science">
        <title>The Paleozoic origin of enzymatic lignin decomposition reconstructed from 31 fungal genomes.</title>
        <authorList>
            <person name="Floudas D."/>
            <person name="Binder M."/>
            <person name="Riley R."/>
            <person name="Barry K."/>
            <person name="Blanchette R.A."/>
            <person name="Henrissat B."/>
            <person name="Martinez A.T."/>
            <person name="Otillar R."/>
            <person name="Spatafora J.W."/>
            <person name="Yadav J.S."/>
            <person name="Aerts A."/>
            <person name="Benoit I."/>
            <person name="Boyd A."/>
            <person name="Carlson A."/>
            <person name="Copeland A."/>
            <person name="Coutinho P.M."/>
            <person name="de Vries R.P."/>
            <person name="Ferreira P."/>
            <person name="Findley K."/>
            <person name="Foster B."/>
            <person name="Gaskell J."/>
            <person name="Glotzer D."/>
            <person name="Gorecki P."/>
            <person name="Heitman J."/>
            <person name="Hesse C."/>
            <person name="Hori C."/>
            <person name="Igarashi K."/>
            <person name="Jurgens J.A."/>
            <person name="Kallen N."/>
            <person name="Kersten P."/>
            <person name="Kohler A."/>
            <person name="Kuees U."/>
            <person name="Kumar T.K.A."/>
            <person name="Kuo A."/>
            <person name="LaButti K."/>
            <person name="Larrondo L.F."/>
            <person name="Lindquist E."/>
            <person name="Ling A."/>
            <person name="Lombard V."/>
            <person name="Lucas S."/>
            <person name="Lundell T."/>
            <person name="Martin R."/>
            <person name="McLaughlin D.J."/>
            <person name="Morgenstern I."/>
            <person name="Morin E."/>
            <person name="Murat C."/>
            <person name="Nagy L.G."/>
            <person name="Nolan M."/>
            <person name="Ohm R.A."/>
            <person name="Patyshakuliyeva A."/>
            <person name="Rokas A."/>
            <person name="Ruiz-Duenas F.J."/>
            <person name="Sabat G."/>
            <person name="Salamov A."/>
            <person name="Samejima M."/>
            <person name="Schmutz J."/>
            <person name="Slot J.C."/>
            <person name="St John F."/>
            <person name="Stenlid J."/>
            <person name="Sun H."/>
            <person name="Sun S."/>
            <person name="Syed K."/>
            <person name="Tsang A."/>
            <person name="Wiebenga A."/>
            <person name="Young D."/>
            <person name="Pisabarro A."/>
            <person name="Eastwood D.C."/>
            <person name="Martin F."/>
            <person name="Cullen D."/>
            <person name="Grigoriev I.V."/>
            <person name="Hibbett D.S."/>
        </authorList>
    </citation>
    <scope>NUCLEOTIDE SEQUENCE [LARGE SCALE GENOMIC DNA]</scope>
    <source>
        <strain evidence="4">TFB10046</strain>
    </source>
</reference>
<organism evidence="3 4">
    <name type="scientific">Auricularia subglabra (strain TFB-10046 / SS5)</name>
    <name type="common">White-rot fungus</name>
    <name type="synonym">Auricularia delicata (strain TFB10046)</name>
    <dbReference type="NCBI Taxonomy" id="717982"/>
    <lineage>
        <taxon>Eukaryota</taxon>
        <taxon>Fungi</taxon>
        <taxon>Dikarya</taxon>
        <taxon>Basidiomycota</taxon>
        <taxon>Agaricomycotina</taxon>
        <taxon>Agaricomycetes</taxon>
        <taxon>Auriculariales</taxon>
        <taxon>Auriculariaceae</taxon>
        <taxon>Auricularia</taxon>
    </lineage>
</organism>
<evidence type="ECO:0000259" key="2">
    <source>
        <dbReference type="Pfam" id="PF20149"/>
    </source>
</evidence>
<dbReference type="InParanoid" id="J0WJY9"/>